<name>A0A163AD56_PHYB8</name>
<protein>
    <submittedName>
        <fullName evidence="2">Uncharacterized protein</fullName>
    </submittedName>
</protein>
<gene>
    <name evidence="2" type="ORF">PHYBLDRAFT_145984</name>
</gene>
<dbReference type="VEuPathDB" id="FungiDB:PHYBLDRAFT_145984"/>
<proteinExistence type="predicted"/>
<dbReference type="EMBL" id="KV440982">
    <property type="protein sequence ID" value="OAD72671.1"/>
    <property type="molecule type" value="Genomic_DNA"/>
</dbReference>
<evidence type="ECO:0000313" key="3">
    <source>
        <dbReference type="Proteomes" id="UP000077315"/>
    </source>
</evidence>
<dbReference type="AlphaFoldDB" id="A0A163AD56"/>
<feature type="region of interest" description="Disordered" evidence="1">
    <location>
        <begin position="101"/>
        <end position="121"/>
    </location>
</feature>
<sequence length="254" mass="28016">MGTGKTILINNVVRPCHNVVCHCTLCSRNSLGYSLVSGRTAERHIVKEKLERVERSDAAERFANSVQEEEMMDVDTQYNQTDSTNSNAAIMADNVSVDDEISEVNDNDSESNDSSEEEDAETDIEELIAKDFFAASKIPANPVHQFIATFTVLFASHYVINKGAAVLIEFVNQLLKIYGEDFQLPSSLSGLQAMTGLSNFAKSIKKFVVCQDCYKVYKQDVPLPTNCDFTKHDARSTCSCTLMKVSPSGAMVAK</sequence>
<dbReference type="GeneID" id="28992479"/>
<dbReference type="Proteomes" id="UP000077315">
    <property type="component" value="Unassembled WGS sequence"/>
</dbReference>
<evidence type="ECO:0000313" key="2">
    <source>
        <dbReference type="EMBL" id="OAD72671.1"/>
    </source>
</evidence>
<evidence type="ECO:0000256" key="1">
    <source>
        <dbReference type="SAM" id="MobiDB-lite"/>
    </source>
</evidence>
<dbReference type="InParanoid" id="A0A163AD56"/>
<keyword evidence="3" id="KW-1185">Reference proteome</keyword>
<dbReference type="OrthoDB" id="2382535at2759"/>
<accession>A0A163AD56</accession>
<dbReference type="RefSeq" id="XP_018290711.1">
    <property type="nucleotide sequence ID" value="XM_018431573.1"/>
</dbReference>
<organism evidence="2 3">
    <name type="scientific">Phycomyces blakesleeanus (strain ATCC 8743b / DSM 1359 / FGSC 10004 / NBRC 33097 / NRRL 1555)</name>
    <dbReference type="NCBI Taxonomy" id="763407"/>
    <lineage>
        <taxon>Eukaryota</taxon>
        <taxon>Fungi</taxon>
        <taxon>Fungi incertae sedis</taxon>
        <taxon>Mucoromycota</taxon>
        <taxon>Mucoromycotina</taxon>
        <taxon>Mucoromycetes</taxon>
        <taxon>Mucorales</taxon>
        <taxon>Phycomycetaceae</taxon>
        <taxon>Phycomyces</taxon>
    </lineage>
</organism>
<reference evidence="3" key="1">
    <citation type="submission" date="2015-06" db="EMBL/GenBank/DDBJ databases">
        <title>Expansion of signal transduction pathways in fungi by whole-genome duplication.</title>
        <authorList>
            <consortium name="DOE Joint Genome Institute"/>
            <person name="Corrochano L.M."/>
            <person name="Kuo A."/>
            <person name="Marcet-Houben M."/>
            <person name="Polaino S."/>
            <person name="Salamov A."/>
            <person name="Villalobos J.M."/>
            <person name="Alvarez M.I."/>
            <person name="Avalos J."/>
            <person name="Benito E.P."/>
            <person name="Benoit I."/>
            <person name="Burger G."/>
            <person name="Camino L.P."/>
            <person name="Canovas D."/>
            <person name="Cerda-Olmedo E."/>
            <person name="Cheng J.-F."/>
            <person name="Dominguez A."/>
            <person name="Elias M."/>
            <person name="Eslava A.P."/>
            <person name="Glaser F."/>
            <person name="Grimwood J."/>
            <person name="Gutierrez G."/>
            <person name="Heitman J."/>
            <person name="Henrissat B."/>
            <person name="Iturriaga E.A."/>
            <person name="Lang B.F."/>
            <person name="Lavin J.L."/>
            <person name="Lee S."/>
            <person name="Li W."/>
            <person name="Lindquist E."/>
            <person name="Lopez-Garcia S."/>
            <person name="Luque E.M."/>
            <person name="Marcos A.T."/>
            <person name="Martin J."/>
            <person name="McCluskey K."/>
            <person name="Medina H.R."/>
            <person name="Miralles-Duran A."/>
            <person name="Miyazaki A."/>
            <person name="Munoz-Torres E."/>
            <person name="Oguiza J.A."/>
            <person name="Ohm R."/>
            <person name="Olmedo M."/>
            <person name="Orejas M."/>
            <person name="Ortiz-Castellanos L."/>
            <person name="Pisabarro A.G."/>
            <person name="Rodriguez-Romero J."/>
            <person name="Ruiz-Herrera J."/>
            <person name="Ruiz-Vazquez R."/>
            <person name="Sanz C."/>
            <person name="Schackwitz W."/>
            <person name="Schmutz J."/>
            <person name="Shahriari M."/>
            <person name="Shelest E."/>
            <person name="Silva-Franco F."/>
            <person name="Soanes D."/>
            <person name="Syed K."/>
            <person name="Tagua V.G."/>
            <person name="Talbot N.J."/>
            <person name="Thon M."/>
            <person name="De vries R.P."/>
            <person name="Wiebenga A."/>
            <person name="Yadav J.S."/>
            <person name="Braun E.L."/>
            <person name="Baker S."/>
            <person name="Garre V."/>
            <person name="Horwitz B."/>
            <person name="Torres-Martinez S."/>
            <person name="Idnurm A."/>
            <person name="Herrera-Estrella A."/>
            <person name="Gabaldon T."/>
            <person name="Grigoriev I.V."/>
        </authorList>
    </citation>
    <scope>NUCLEOTIDE SEQUENCE [LARGE SCALE GENOMIC DNA]</scope>
    <source>
        <strain evidence="3">NRRL 1555(-)</strain>
    </source>
</reference>